<sequence length="241" mass="26563">MTLRSSSLASRSAASLCCNSSCIRVKSARSGSTTAKNSSPLRTVPLGPSPSDTYGTTSSGRTNTPCPAGHEKYDFPITLPSLRPMVPNNSMPIHKPGAKSVDPTKRRTPRRLSVCGGTGNTDTKSISSHPLACAILLQSLCRRLTTVCKEPQQEEKPPKAGEELWEQITQSQQQQQRQQQQREAKTWVTQEKKKTKKQKKKWRFIEFVPQNSCANLLFQHPNSGCFSLFSLSFSTPGQTTP</sequence>
<comment type="caution">
    <text evidence="2">The sequence shown here is derived from an EMBL/GenBank/DDBJ whole genome shotgun (WGS) entry which is preliminary data.</text>
</comment>
<dbReference type="AlphaFoldDB" id="A0A7J6YC58"/>
<reference evidence="2 3" key="1">
    <citation type="journal article" date="2019" name="Genome Biol. Evol.">
        <title>Nanopore Sequencing Significantly Improves Genome Assembly of the Protozoan Parasite Trypanosoma cruzi.</title>
        <authorList>
            <person name="Diaz-Viraque F."/>
            <person name="Pita S."/>
            <person name="Greif G."/>
            <person name="de Souza R.C.M."/>
            <person name="Iraola G."/>
            <person name="Robello C."/>
        </authorList>
    </citation>
    <scope>NUCLEOTIDE SEQUENCE [LARGE SCALE GENOMIC DNA]</scope>
    <source>
        <strain evidence="2 3">Berenice</strain>
    </source>
</reference>
<feature type="compositionally biased region" description="Basic and acidic residues" evidence="1">
    <location>
        <begin position="151"/>
        <end position="162"/>
    </location>
</feature>
<feature type="region of interest" description="Disordered" evidence="1">
    <location>
        <begin position="91"/>
        <end position="125"/>
    </location>
</feature>
<proteinExistence type="predicted"/>
<dbReference type="EMBL" id="JABDHM010000017">
    <property type="protein sequence ID" value="KAF5223668.1"/>
    <property type="molecule type" value="Genomic_DNA"/>
</dbReference>
<accession>A0A7J6YC58</accession>
<organism evidence="2 3">
    <name type="scientific">Trypanosoma cruzi</name>
    <dbReference type="NCBI Taxonomy" id="5693"/>
    <lineage>
        <taxon>Eukaryota</taxon>
        <taxon>Discoba</taxon>
        <taxon>Euglenozoa</taxon>
        <taxon>Kinetoplastea</taxon>
        <taxon>Metakinetoplastina</taxon>
        <taxon>Trypanosomatida</taxon>
        <taxon>Trypanosomatidae</taxon>
        <taxon>Trypanosoma</taxon>
        <taxon>Schizotrypanum</taxon>
    </lineage>
</organism>
<evidence type="ECO:0000313" key="3">
    <source>
        <dbReference type="Proteomes" id="UP000583944"/>
    </source>
</evidence>
<feature type="compositionally biased region" description="Low complexity" evidence="1">
    <location>
        <begin position="170"/>
        <end position="179"/>
    </location>
</feature>
<gene>
    <name evidence="2" type="ORF">ECC02_003122</name>
</gene>
<evidence type="ECO:0000313" key="2">
    <source>
        <dbReference type="EMBL" id="KAF5223668.1"/>
    </source>
</evidence>
<feature type="region of interest" description="Disordered" evidence="1">
    <location>
        <begin position="29"/>
        <end position="69"/>
    </location>
</feature>
<feature type="compositionally biased region" description="Polar residues" evidence="1">
    <location>
        <begin position="29"/>
        <end position="41"/>
    </location>
</feature>
<evidence type="ECO:0000256" key="1">
    <source>
        <dbReference type="SAM" id="MobiDB-lite"/>
    </source>
</evidence>
<protein>
    <submittedName>
        <fullName evidence="2">Uncharacterized protein</fullName>
    </submittedName>
</protein>
<feature type="compositionally biased region" description="Polar residues" evidence="1">
    <location>
        <begin position="50"/>
        <end position="65"/>
    </location>
</feature>
<dbReference type="VEuPathDB" id="TriTrypDB:ECC02_003122"/>
<dbReference type="Proteomes" id="UP000583944">
    <property type="component" value="Unassembled WGS sequence"/>
</dbReference>
<name>A0A7J6YC58_TRYCR</name>
<feature type="region of interest" description="Disordered" evidence="1">
    <location>
        <begin position="149"/>
        <end position="192"/>
    </location>
</feature>